<name>Q2FPB4_METHJ</name>
<dbReference type="AlphaFoldDB" id="Q2FPB4"/>
<accession>Q2FPB4</accession>
<protein>
    <recommendedName>
        <fullName evidence="2">DUF2154 domain-containing protein</fullName>
    </recommendedName>
</protein>
<dbReference type="STRING" id="323259.Mhun_0761"/>
<dbReference type="EnsemblBacteria" id="ABD40513">
    <property type="protein sequence ID" value="ABD40513"/>
    <property type="gene ID" value="Mhun_0761"/>
</dbReference>
<keyword evidence="4" id="KW-1185">Reference proteome</keyword>
<sequence>MIAFHLPNLRQVFGWLFIIMILSFGIGGVLLILETDSPNSLREGYSEFNFPSKDIEKARVNLAVDTGSIHISDQSMEYLLSGDVHVEAKHYLPRLTHSVTNKTMNIAIDRPRDIFHDIIGGEERWDVKIHNQTPISLLLSVGTGDIYIQPGNAQISELSLESGAGSLYLDIHEWKGDSLPIRIENGAGDITILFPERSRVNVALDRAIGNIFLTGFTGDDTGYYHETRDPDAPVIHVTISQGIGDITLRTVE</sequence>
<dbReference type="Gene3D" id="2.160.20.120">
    <property type="match status" value="1"/>
</dbReference>
<evidence type="ECO:0000313" key="3">
    <source>
        <dbReference type="EMBL" id="ABD40513.1"/>
    </source>
</evidence>
<evidence type="ECO:0000259" key="2">
    <source>
        <dbReference type="Pfam" id="PF17115"/>
    </source>
</evidence>
<feature type="transmembrane region" description="Helical" evidence="1">
    <location>
        <begin position="12"/>
        <end position="33"/>
    </location>
</feature>
<dbReference type="InterPro" id="IPR031346">
    <property type="entry name" value="DUF2154_N"/>
</dbReference>
<keyword evidence="1" id="KW-0472">Membrane</keyword>
<dbReference type="InParanoid" id="Q2FPB4"/>
<dbReference type="KEGG" id="mhu:Mhun_0761"/>
<proteinExistence type="predicted"/>
<dbReference type="Pfam" id="PF17115">
    <property type="entry name" value="Toast_rack_N"/>
    <property type="match status" value="1"/>
</dbReference>
<dbReference type="OrthoDB" id="117189at2157"/>
<gene>
    <name evidence="3" type="ordered locus">Mhun_0761</name>
</gene>
<organism evidence="3 4">
    <name type="scientific">Methanospirillum hungatei JF-1 (strain ATCC 27890 / DSM 864 / NBRC 100397 / JF-1)</name>
    <dbReference type="NCBI Taxonomy" id="323259"/>
    <lineage>
        <taxon>Archaea</taxon>
        <taxon>Methanobacteriati</taxon>
        <taxon>Methanobacteriota</taxon>
        <taxon>Stenosarchaea group</taxon>
        <taxon>Methanomicrobia</taxon>
        <taxon>Methanomicrobiales</taxon>
        <taxon>Methanospirillaceae</taxon>
        <taxon>Methanospirillum</taxon>
    </lineage>
</organism>
<dbReference type="RefSeq" id="WP_011447792.1">
    <property type="nucleotide sequence ID" value="NC_007796.1"/>
</dbReference>
<dbReference type="HOGENOM" id="CLU_1100959_0_0_2"/>
<reference evidence="4" key="1">
    <citation type="journal article" date="2016" name="Stand. Genomic Sci.">
        <title>Complete genome sequence of Methanospirillum hungatei type strain JF1.</title>
        <authorList>
            <person name="Gunsalus R.P."/>
            <person name="Cook L.E."/>
            <person name="Crable B."/>
            <person name="Rohlin L."/>
            <person name="McDonald E."/>
            <person name="Mouttaki H."/>
            <person name="Sieber J.R."/>
            <person name="Poweleit N."/>
            <person name="Zhou H."/>
            <person name="Lapidus A.L."/>
            <person name="Daligault H.E."/>
            <person name="Land M."/>
            <person name="Gilna P."/>
            <person name="Ivanova N."/>
            <person name="Kyrpides N."/>
            <person name="Culley D.E."/>
            <person name="McInerney M.J."/>
        </authorList>
    </citation>
    <scope>NUCLEOTIDE SEQUENCE [LARGE SCALE GENOMIC DNA]</scope>
    <source>
        <strain evidence="4">ATCC 27890 / DSM 864 / NBRC 100397 / JF-1</strain>
    </source>
</reference>
<evidence type="ECO:0000256" key="1">
    <source>
        <dbReference type="SAM" id="Phobius"/>
    </source>
</evidence>
<feature type="domain" description="DUF2154" evidence="2">
    <location>
        <begin position="53"/>
        <end position="143"/>
    </location>
</feature>
<dbReference type="GeneID" id="3923531"/>
<keyword evidence="1" id="KW-0812">Transmembrane</keyword>
<evidence type="ECO:0000313" key="4">
    <source>
        <dbReference type="Proteomes" id="UP000001941"/>
    </source>
</evidence>
<keyword evidence="1" id="KW-1133">Transmembrane helix</keyword>
<dbReference type="Proteomes" id="UP000001941">
    <property type="component" value="Chromosome"/>
</dbReference>
<dbReference type="EMBL" id="CP000254">
    <property type="protein sequence ID" value="ABD40513.1"/>
    <property type="molecule type" value="Genomic_DNA"/>
</dbReference>